<name>A0A1Y5IE95_OSTTA</name>
<accession>A0A1Y5IE95</accession>
<sequence>MRAIGTTCASTARALRRASTSADVARADRARDRRPRPRDGDRRDRHHRWTSSTAYGASTPPPRSWDDGARRDDGRAPPPTTFVDFGVYKTRGAMKMKAVRPTLGALGENAVVRRPGGVLLELANATAPRTYDWQNKGSFMLSGTEAAELADRMAANGSCSFFHDSAKANGGGGGTLGKAFKVEPMPDGSGGMFVNLTVTLSENRGQQRFSVPVSYGESAAIRQLLVYLVPRVLGFDEVFK</sequence>
<keyword evidence="2" id="KW-0809">Transit peptide</keyword>
<feature type="compositionally biased region" description="Basic and acidic residues" evidence="3">
    <location>
        <begin position="25"/>
        <end position="43"/>
    </location>
</feature>
<dbReference type="eggNOG" id="ENOG502QRRY">
    <property type="taxonomic scope" value="Eukaryota"/>
</dbReference>
<keyword evidence="4" id="KW-0238">DNA-binding</keyword>
<feature type="compositionally biased region" description="Basic and acidic residues" evidence="3">
    <location>
        <begin position="64"/>
        <end position="75"/>
    </location>
</feature>
<feature type="region of interest" description="Disordered" evidence="3">
    <location>
        <begin position="1"/>
        <end position="80"/>
    </location>
</feature>
<proteinExistence type="inferred from homology"/>
<dbReference type="AlphaFoldDB" id="A0A1Y5IE95"/>
<evidence type="ECO:0000256" key="2">
    <source>
        <dbReference type="ARBA" id="ARBA00022946"/>
    </source>
</evidence>
<dbReference type="GO" id="GO:0003697">
    <property type="term" value="F:single-stranded DNA binding"/>
    <property type="evidence" value="ECO:0007669"/>
    <property type="project" value="InterPro"/>
</dbReference>
<dbReference type="GO" id="GO:0006355">
    <property type="term" value="P:regulation of DNA-templated transcription"/>
    <property type="evidence" value="ECO:0007669"/>
    <property type="project" value="InterPro"/>
</dbReference>
<dbReference type="Proteomes" id="UP000195557">
    <property type="component" value="Unassembled WGS sequence"/>
</dbReference>
<feature type="compositionally biased region" description="Low complexity" evidence="3">
    <location>
        <begin position="1"/>
        <end position="24"/>
    </location>
</feature>
<evidence type="ECO:0000256" key="1">
    <source>
        <dbReference type="ARBA" id="ARBA00006061"/>
    </source>
</evidence>
<dbReference type="InterPro" id="IPR013742">
    <property type="entry name" value="Whirly"/>
</dbReference>
<evidence type="ECO:0000256" key="3">
    <source>
        <dbReference type="SAM" id="MobiDB-lite"/>
    </source>
</evidence>
<dbReference type="EMBL" id="KZ155790">
    <property type="protein sequence ID" value="OUS45305.1"/>
    <property type="molecule type" value="Genomic_DNA"/>
</dbReference>
<protein>
    <submittedName>
        <fullName evidence="4">DNA-binding protein p24</fullName>
    </submittedName>
</protein>
<comment type="similarity">
    <text evidence="1">Belongs to the Whirly family.</text>
</comment>
<dbReference type="SUPFAM" id="SSF54447">
    <property type="entry name" value="ssDNA-binding transcriptional regulator domain"/>
    <property type="match status" value="1"/>
</dbReference>
<gene>
    <name evidence="4" type="ORF">BE221DRAFT_76634</name>
</gene>
<evidence type="ECO:0000313" key="4">
    <source>
        <dbReference type="EMBL" id="OUS45305.1"/>
    </source>
</evidence>
<dbReference type="PANTHER" id="PTHR31745:SF1">
    <property type="entry name" value="SINGLE-STRANDED DNA-BINDING PROTEIN WHY2, MITOCHONDRIAL"/>
    <property type="match status" value="1"/>
</dbReference>
<organism evidence="4">
    <name type="scientific">Ostreococcus tauri</name>
    <name type="common">Marine green alga</name>
    <dbReference type="NCBI Taxonomy" id="70448"/>
    <lineage>
        <taxon>Eukaryota</taxon>
        <taxon>Viridiplantae</taxon>
        <taxon>Chlorophyta</taxon>
        <taxon>Mamiellophyceae</taxon>
        <taxon>Mamiellales</taxon>
        <taxon>Bathycoccaceae</taxon>
        <taxon>Ostreococcus</taxon>
    </lineage>
</organism>
<dbReference type="GO" id="GO:0006952">
    <property type="term" value="P:defense response"/>
    <property type="evidence" value="ECO:0007669"/>
    <property type="project" value="InterPro"/>
</dbReference>
<reference evidence="4" key="1">
    <citation type="submission" date="2017-04" db="EMBL/GenBank/DDBJ databases">
        <title>Population genomics of picophytoplankton unveils novel chromosome hypervariability.</title>
        <authorList>
            <consortium name="DOE Joint Genome Institute"/>
            <person name="Blanc-Mathieu R."/>
            <person name="Krasovec M."/>
            <person name="Hebrard M."/>
            <person name="Yau S."/>
            <person name="Desgranges E."/>
            <person name="Martin J."/>
            <person name="Schackwitz W."/>
            <person name="Kuo A."/>
            <person name="Salin G."/>
            <person name="Donnadieu C."/>
            <person name="Desdevises Y."/>
            <person name="Sanchez-Ferandin S."/>
            <person name="Moreau H."/>
            <person name="Rivals E."/>
            <person name="Grigoriev I.V."/>
            <person name="Grimsley N."/>
            <person name="Eyre-Walker A."/>
            <person name="Piganeau G."/>
        </authorList>
    </citation>
    <scope>NUCLEOTIDE SEQUENCE [LARGE SCALE GENOMIC DNA]</scope>
    <source>
        <strain evidence="4">RCC 1115</strain>
    </source>
</reference>
<dbReference type="Gene3D" id="2.30.31.10">
    <property type="entry name" value="Transcriptional Coactivator Pc4, Chain A"/>
    <property type="match status" value="1"/>
</dbReference>
<dbReference type="InterPro" id="IPR009044">
    <property type="entry name" value="ssDNA-bd_transcriptional_reg"/>
</dbReference>
<dbReference type="PANTHER" id="PTHR31745">
    <property type="entry name" value="SINGLE-STRANDED DNA-BINDING PROTEIN WHY2, MITOCHONDRIAL"/>
    <property type="match status" value="1"/>
</dbReference>
<dbReference type="Pfam" id="PF08536">
    <property type="entry name" value="Whirly"/>
    <property type="match status" value="1"/>
</dbReference>